<dbReference type="PANTHER" id="PTHR46036:SF5">
    <property type="entry name" value="LACTOYLGLUTATHIONE LYASE"/>
    <property type="match status" value="1"/>
</dbReference>
<dbReference type="AlphaFoldDB" id="A0AA87F8F9"/>
<evidence type="ECO:0000259" key="5">
    <source>
        <dbReference type="PROSITE" id="PS51819"/>
    </source>
</evidence>
<dbReference type="InterPro" id="IPR029068">
    <property type="entry name" value="Glyas_Bleomycin-R_OHBP_Dase"/>
</dbReference>
<dbReference type="GO" id="GO:0019243">
    <property type="term" value="P:methylglyoxal catabolic process to D-lactate via S-lactoyl-glutathione"/>
    <property type="evidence" value="ECO:0007669"/>
    <property type="project" value="TreeGrafter"/>
</dbReference>
<name>A0AA87F8F9_STRSU</name>
<sequence length="145" mass="16569">MASKKMLHACLRVENLEASQKFYEEGFGFKETRRKDYPEHKFTLVYLALEGDDFEIELTYNYDHGPYIVGDGFSHLALSSDDLEGDNAKHKELGYPTTDIKGLPGSPGRYYFVTDPDGYLVEDVRCSLFRWSGEELTWSQACSDS</sequence>
<dbReference type="GO" id="GO:0004462">
    <property type="term" value="F:lactoylglutathione lyase activity"/>
    <property type="evidence" value="ECO:0007669"/>
    <property type="project" value="TreeGrafter"/>
</dbReference>
<protein>
    <recommendedName>
        <fullName evidence="2">Aldoketomutase</fullName>
    </recommendedName>
    <alternativeName>
        <fullName evidence="1">Ketone-aldehyde mutase</fullName>
    </alternativeName>
    <alternativeName>
        <fullName evidence="3">Methylglyoxalase</fullName>
    </alternativeName>
    <alternativeName>
        <fullName evidence="4">S-D-lactoylglutathione methylglyoxal lyase</fullName>
    </alternativeName>
</protein>
<evidence type="ECO:0000256" key="1">
    <source>
        <dbReference type="ARBA" id="ARBA00030291"/>
    </source>
</evidence>
<dbReference type="InterPro" id="IPR037523">
    <property type="entry name" value="VOC_core"/>
</dbReference>
<evidence type="ECO:0000256" key="2">
    <source>
        <dbReference type="ARBA" id="ARBA00030892"/>
    </source>
</evidence>
<feature type="domain" description="VOC" evidence="5">
    <location>
        <begin position="5"/>
        <end position="126"/>
    </location>
</feature>
<dbReference type="GO" id="GO:0005737">
    <property type="term" value="C:cytoplasm"/>
    <property type="evidence" value="ECO:0007669"/>
    <property type="project" value="TreeGrafter"/>
</dbReference>
<dbReference type="PANTHER" id="PTHR46036">
    <property type="entry name" value="LACTOYLGLUTATHIONE LYASE"/>
    <property type="match status" value="1"/>
</dbReference>
<dbReference type="InterPro" id="IPR004360">
    <property type="entry name" value="Glyas_Fos-R_dOase_dom"/>
</dbReference>
<accession>A0AA87F8F9</accession>
<evidence type="ECO:0000256" key="4">
    <source>
        <dbReference type="ARBA" id="ARBA00033298"/>
    </source>
</evidence>
<organism evidence="6 7">
    <name type="scientific">Streptococcus suis R61</name>
    <dbReference type="NCBI Taxonomy" id="996306"/>
    <lineage>
        <taxon>Bacteria</taxon>
        <taxon>Bacillati</taxon>
        <taxon>Bacillota</taxon>
        <taxon>Bacilli</taxon>
        <taxon>Lactobacillales</taxon>
        <taxon>Streptococcaceae</taxon>
        <taxon>Streptococcus</taxon>
    </lineage>
</organism>
<dbReference type="Gene3D" id="3.10.180.10">
    <property type="entry name" value="2,3-Dihydroxybiphenyl 1,2-Dioxygenase, domain 1"/>
    <property type="match status" value="1"/>
</dbReference>
<proteinExistence type="predicted"/>
<evidence type="ECO:0000313" key="7">
    <source>
        <dbReference type="Proteomes" id="UP000004014"/>
    </source>
</evidence>
<evidence type="ECO:0000313" key="6">
    <source>
        <dbReference type="EMBL" id="EHC02590.1"/>
    </source>
</evidence>
<gene>
    <name evidence="6" type="ORF">SSUR61_2009</name>
</gene>
<dbReference type="Pfam" id="PF00903">
    <property type="entry name" value="Glyoxalase"/>
    <property type="match status" value="1"/>
</dbReference>
<dbReference type="SUPFAM" id="SSF54593">
    <property type="entry name" value="Glyoxalase/Bleomycin resistance protein/Dihydroxybiphenyl dioxygenase"/>
    <property type="match status" value="1"/>
</dbReference>
<reference evidence="6 7" key="1">
    <citation type="submission" date="2011-03" db="EMBL/GenBank/DDBJ databases">
        <title>Deep-sequencing identification of multiple resistance mechanism for the high antibiotic-resistance strain Streptococcus suis R61.</title>
        <authorList>
            <person name="Hu P."/>
            <person name="Yang M."/>
            <person name="Jin M."/>
            <person name="Xiao J."/>
        </authorList>
    </citation>
    <scope>NUCLEOTIDE SEQUENCE [LARGE SCALE GENOMIC DNA]</scope>
    <source>
        <strain evidence="6 7">R61</strain>
    </source>
</reference>
<keyword evidence="6" id="KW-0456">Lyase</keyword>
<comment type="caution">
    <text evidence="6">The sequence shown here is derived from an EMBL/GenBank/DDBJ whole genome shotgun (WGS) entry which is preliminary data.</text>
</comment>
<dbReference type="PROSITE" id="PS51819">
    <property type="entry name" value="VOC"/>
    <property type="match status" value="1"/>
</dbReference>
<dbReference type="Proteomes" id="UP000004014">
    <property type="component" value="Unassembled WGS sequence"/>
</dbReference>
<dbReference type="RefSeq" id="WP_002942927.1">
    <property type="nucleotide sequence ID" value="NZ_AEYY01000041.1"/>
</dbReference>
<evidence type="ECO:0000256" key="3">
    <source>
        <dbReference type="ARBA" id="ARBA00032460"/>
    </source>
</evidence>
<dbReference type="EMBL" id="AEYY01000041">
    <property type="protein sequence ID" value="EHC02590.1"/>
    <property type="molecule type" value="Genomic_DNA"/>
</dbReference>